<comment type="similarity">
    <text evidence="2">Belongs to the SusD family.</text>
</comment>
<evidence type="ECO:0000256" key="1">
    <source>
        <dbReference type="ARBA" id="ARBA00004442"/>
    </source>
</evidence>
<evidence type="ECO:0000259" key="7">
    <source>
        <dbReference type="Pfam" id="PF14322"/>
    </source>
</evidence>
<name>A0A327VML7_9BACT</name>
<comment type="caution">
    <text evidence="8">The sequence shown here is derived from an EMBL/GenBank/DDBJ whole genome shotgun (WGS) entry which is preliminary data.</text>
</comment>
<dbReference type="AlphaFoldDB" id="A0A327VML7"/>
<reference evidence="8 9" key="1">
    <citation type="submission" date="2018-06" db="EMBL/GenBank/DDBJ databases">
        <title>Genomic Encyclopedia of Archaeal and Bacterial Type Strains, Phase II (KMG-II): from individual species to whole genera.</title>
        <authorList>
            <person name="Goeker M."/>
        </authorList>
    </citation>
    <scope>NUCLEOTIDE SEQUENCE [LARGE SCALE GENOMIC DNA]</scope>
    <source>
        <strain evidence="8 9">DSM 29821</strain>
    </source>
</reference>
<dbReference type="EMBL" id="QLMA01000010">
    <property type="protein sequence ID" value="RAJ75016.1"/>
    <property type="molecule type" value="Genomic_DNA"/>
</dbReference>
<dbReference type="InterPro" id="IPR033985">
    <property type="entry name" value="SusD-like_N"/>
</dbReference>
<feature type="domain" description="SusD-like N-terminal" evidence="7">
    <location>
        <begin position="88"/>
        <end position="220"/>
    </location>
</feature>
<protein>
    <submittedName>
        <fullName evidence="8">Putative outer membrane starch-binding protein</fullName>
    </submittedName>
</protein>
<evidence type="ECO:0000256" key="2">
    <source>
        <dbReference type="ARBA" id="ARBA00006275"/>
    </source>
</evidence>
<accession>A0A327VML7</accession>
<dbReference type="Pfam" id="PF07980">
    <property type="entry name" value="SusD_RagB"/>
    <property type="match status" value="1"/>
</dbReference>
<keyword evidence="3" id="KW-0732">Signal</keyword>
<keyword evidence="4" id="KW-0472">Membrane</keyword>
<evidence type="ECO:0000256" key="4">
    <source>
        <dbReference type="ARBA" id="ARBA00023136"/>
    </source>
</evidence>
<gene>
    <name evidence="8" type="ORF">CLV59_11062</name>
</gene>
<comment type="subcellular location">
    <subcellularLocation>
        <location evidence="1">Cell outer membrane</location>
    </subcellularLocation>
</comment>
<dbReference type="CDD" id="cd08977">
    <property type="entry name" value="SusD"/>
    <property type="match status" value="1"/>
</dbReference>
<organism evidence="8 9">
    <name type="scientific">Chitinophaga dinghuensis</name>
    <dbReference type="NCBI Taxonomy" id="1539050"/>
    <lineage>
        <taxon>Bacteria</taxon>
        <taxon>Pseudomonadati</taxon>
        <taxon>Bacteroidota</taxon>
        <taxon>Chitinophagia</taxon>
        <taxon>Chitinophagales</taxon>
        <taxon>Chitinophagaceae</taxon>
        <taxon>Chitinophaga</taxon>
    </lineage>
</organism>
<keyword evidence="9" id="KW-1185">Reference proteome</keyword>
<evidence type="ECO:0000256" key="5">
    <source>
        <dbReference type="ARBA" id="ARBA00023237"/>
    </source>
</evidence>
<dbReference type="InterPro" id="IPR011990">
    <property type="entry name" value="TPR-like_helical_dom_sf"/>
</dbReference>
<dbReference type="Pfam" id="PF14322">
    <property type="entry name" value="SusD-like_3"/>
    <property type="match status" value="1"/>
</dbReference>
<dbReference type="Gene3D" id="1.25.40.390">
    <property type="match status" value="1"/>
</dbReference>
<dbReference type="SUPFAM" id="SSF48452">
    <property type="entry name" value="TPR-like"/>
    <property type="match status" value="1"/>
</dbReference>
<dbReference type="OrthoDB" id="5694214at2"/>
<keyword evidence="5" id="KW-0998">Cell outer membrane</keyword>
<dbReference type="InterPro" id="IPR012944">
    <property type="entry name" value="SusD_RagB_dom"/>
</dbReference>
<sequence>MKKIFLFTCILATVLLFSGCKKMLVEQPHGVLTPDFYKSTQGLNAALTASYAGTRTIWGCEDYFSLTTPATDEFMRGNDGNSDMFLLAPSYQATDGKGNSLWNNCYTYINTCNAVIQFAPDVTGISDDLKKRMVAEAKFLRANYYFVLVQLWGDVTLNTKFNSTPSTSAKRDPMADVYNTIIQDLKDAIADLPLSPRTKGVDPGRATAVAAKHVLAKVFLTRAGGKAKQGTDYHDAYTMAMDVINNAGASGVSLLPDFASVFAEGNEGSNEVLWAVQHTSSLAYNGSPNQDNRTPDNMLVHLFVPQYEKVDGMQRDIADGRPYIRTIPTLWLIDTIFKERVNDTRYYKTFQTVWYCNNASSIPKWPNPLPAGAPAGAVAGGPKFKLGDTAIYLPQGPRTAAQIAAAPYTLIPSTQYNPRMGPALSKYVDTKRSDMNAPSIRPVIAYRLAETYLIAAEALMMDGRITDAVPYVNAVRERAAYPSGNKALMDITAADLTLNFILDERSRELAGENVRWLDLVRTGQLEVRIKQHTPDCRANFQSPKNLLRPIPQDQINAVSTGPAYGQNTGWL</sequence>
<evidence type="ECO:0000313" key="8">
    <source>
        <dbReference type="EMBL" id="RAJ75016.1"/>
    </source>
</evidence>
<evidence type="ECO:0000256" key="3">
    <source>
        <dbReference type="ARBA" id="ARBA00022729"/>
    </source>
</evidence>
<feature type="domain" description="RagB/SusD" evidence="6">
    <location>
        <begin position="340"/>
        <end position="570"/>
    </location>
</feature>
<dbReference type="PROSITE" id="PS51257">
    <property type="entry name" value="PROKAR_LIPOPROTEIN"/>
    <property type="match status" value="1"/>
</dbReference>
<dbReference type="Proteomes" id="UP000249819">
    <property type="component" value="Unassembled WGS sequence"/>
</dbReference>
<proteinExistence type="inferred from homology"/>
<dbReference type="GO" id="GO:0009279">
    <property type="term" value="C:cell outer membrane"/>
    <property type="evidence" value="ECO:0007669"/>
    <property type="project" value="UniProtKB-SubCell"/>
</dbReference>
<dbReference type="RefSeq" id="WP_111594924.1">
    <property type="nucleotide sequence ID" value="NZ_QLMA01000010.1"/>
</dbReference>
<evidence type="ECO:0000259" key="6">
    <source>
        <dbReference type="Pfam" id="PF07980"/>
    </source>
</evidence>
<evidence type="ECO:0000313" key="9">
    <source>
        <dbReference type="Proteomes" id="UP000249819"/>
    </source>
</evidence>